<dbReference type="GO" id="GO:0061157">
    <property type="term" value="P:mRNA destabilization"/>
    <property type="evidence" value="ECO:0000318"/>
    <property type="project" value="GO_Central"/>
</dbReference>
<evidence type="ECO:0000256" key="1">
    <source>
        <dbReference type="RuleBase" id="RU369095"/>
    </source>
</evidence>
<dbReference type="Pfam" id="PF04146">
    <property type="entry name" value="YTH"/>
    <property type="match status" value="1"/>
</dbReference>
<dbReference type="InterPro" id="IPR007275">
    <property type="entry name" value="YTH_domain"/>
</dbReference>
<keyword evidence="1" id="KW-0694">RNA-binding</keyword>
<feature type="compositionally biased region" description="Basic and acidic residues" evidence="2">
    <location>
        <begin position="61"/>
        <end position="71"/>
    </location>
</feature>
<dbReference type="GO" id="GO:0003729">
    <property type="term" value="F:mRNA binding"/>
    <property type="evidence" value="ECO:0000318"/>
    <property type="project" value="GO_Central"/>
</dbReference>
<dbReference type="InterPro" id="IPR045168">
    <property type="entry name" value="YTH_prot"/>
</dbReference>
<reference evidence="5" key="1">
    <citation type="journal article" date="2016" name="Nature">
        <title>The genome of the seagrass Zostera marina reveals angiosperm adaptation to the sea.</title>
        <authorList>
            <person name="Olsen J.L."/>
            <person name="Rouze P."/>
            <person name="Verhelst B."/>
            <person name="Lin Y.-C."/>
            <person name="Bayer T."/>
            <person name="Collen J."/>
            <person name="Dattolo E."/>
            <person name="De Paoli E."/>
            <person name="Dittami S."/>
            <person name="Maumus F."/>
            <person name="Michel G."/>
            <person name="Kersting A."/>
            <person name="Lauritano C."/>
            <person name="Lohaus R."/>
            <person name="Toepel M."/>
            <person name="Tonon T."/>
            <person name="Vanneste K."/>
            <person name="Amirebrahimi M."/>
            <person name="Brakel J."/>
            <person name="Bostroem C."/>
            <person name="Chovatia M."/>
            <person name="Grimwood J."/>
            <person name="Jenkins J.W."/>
            <person name="Jueterbock A."/>
            <person name="Mraz A."/>
            <person name="Stam W.T."/>
            <person name="Tice H."/>
            <person name="Bornberg-Bauer E."/>
            <person name="Green P.J."/>
            <person name="Pearson G.A."/>
            <person name="Procaccini G."/>
            <person name="Duarte C.M."/>
            <person name="Schmutz J."/>
            <person name="Reusch T.B.H."/>
            <person name="Van de Peer Y."/>
        </authorList>
    </citation>
    <scope>NUCLEOTIDE SEQUENCE [LARGE SCALE GENOMIC DNA]</scope>
    <source>
        <strain evidence="5">cv. Finnish</strain>
    </source>
</reference>
<dbReference type="OrthoDB" id="306690at2759"/>
<dbReference type="GO" id="GO:1990247">
    <property type="term" value="F:N6-methyladenosine-containing RNA reader activity"/>
    <property type="evidence" value="ECO:0007669"/>
    <property type="project" value="UniProtKB-UniRule"/>
</dbReference>
<feature type="region of interest" description="Disordered" evidence="2">
    <location>
        <begin position="255"/>
        <end position="359"/>
    </location>
</feature>
<dbReference type="OMA" id="HNDESKN"/>
<organism evidence="4 5">
    <name type="scientific">Zostera marina</name>
    <name type="common">Eelgrass</name>
    <dbReference type="NCBI Taxonomy" id="29655"/>
    <lineage>
        <taxon>Eukaryota</taxon>
        <taxon>Viridiplantae</taxon>
        <taxon>Streptophyta</taxon>
        <taxon>Embryophyta</taxon>
        <taxon>Tracheophyta</taxon>
        <taxon>Spermatophyta</taxon>
        <taxon>Magnoliopsida</taxon>
        <taxon>Liliopsida</taxon>
        <taxon>Zosteraceae</taxon>
        <taxon>Zostera</taxon>
    </lineage>
</organism>
<comment type="similarity">
    <text evidence="1">Belongs to the YTHDF family.</text>
</comment>
<dbReference type="EMBL" id="LFYR01000585">
    <property type="protein sequence ID" value="KMZ73299.1"/>
    <property type="molecule type" value="Genomic_DNA"/>
</dbReference>
<dbReference type="STRING" id="29655.A0A0K9PWJ4"/>
<feature type="compositionally biased region" description="Polar residues" evidence="2">
    <location>
        <begin position="290"/>
        <end position="333"/>
    </location>
</feature>
<feature type="region of interest" description="Disordered" evidence="2">
    <location>
        <begin position="1"/>
        <end position="71"/>
    </location>
</feature>
<comment type="caution">
    <text evidence="4">The sequence shown here is derived from an EMBL/GenBank/DDBJ whole genome shotgun (WGS) entry which is preliminary data.</text>
</comment>
<feature type="compositionally biased region" description="Polar residues" evidence="2">
    <location>
        <begin position="341"/>
        <end position="352"/>
    </location>
</feature>
<proteinExistence type="inferred from homology"/>
<accession>A0A0K9PWJ4</accession>
<keyword evidence="5" id="KW-1185">Reference proteome</keyword>
<protein>
    <recommendedName>
        <fullName evidence="1">YTH domain-containing family protein</fullName>
    </recommendedName>
</protein>
<dbReference type="AlphaFoldDB" id="A0A0K9PWJ4"/>
<sequence>MASEQSVQPQKPIAEMLKSLESDNPSNTGDGVIPTPHTAQNGSLSDKTSCIPSMDAVNGSKETESDYHETSVEDQSIYYPMNYGYYYPGSEMQYGEWNEQGYMGVSNGTEMQPATIQSNDAPLTYYMPGFQPGYDPYTSLIPGAILGVDGMYLGQQPYVTNQVTPQSDGSFVSYQPLAGYGQEMISAYGYEAPLWNFNNTSGNARNFSLPSATTRPKYPVKKVHLSKPASKSRGGSVEDKGSHLVLELAPRVEVPNPSIKSSNKTFTSSKRYPSPAKSLLHTYEGKSDVLSPNVSNGTNNKENGRSSVPTEKSAPRNKSVNGFGNTDLLSEKNSGPRINHSKNISTSTSYRSSVPAGSELDDKCGSANKTVLIKRDDYNLLDFPIKYEHALFFIIKSYSEDDIHKSIKYNVWTSTSNGNKKLDNAFHKIQENIGERGLSSSKCPVFLFFSVNASGQFCGVAEMIGGVDFNKHWNFWQQDKWNGSFPVKWHIIKDVPNSHFRHIILANNDSKPVTNSRDTQEIMFQQGSDMLSIFKGFSNKTCILDDFGFYENRQKVMQGKRNKMSSSPAAATLENFQPKSKQTTDPIISSMETLTLSSTKTVTTKKPEISESSGNS</sequence>
<feature type="region of interest" description="Disordered" evidence="2">
    <location>
        <begin position="597"/>
        <end position="616"/>
    </location>
</feature>
<evidence type="ECO:0000313" key="4">
    <source>
        <dbReference type="EMBL" id="KMZ73299.1"/>
    </source>
</evidence>
<feature type="domain" description="YTH" evidence="3">
    <location>
        <begin position="390"/>
        <end position="534"/>
    </location>
</feature>
<feature type="compositionally biased region" description="Polar residues" evidence="2">
    <location>
        <begin position="258"/>
        <end position="271"/>
    </location>
</feature>
<gene>
    <name evidence="4" type="ORF">ZOSMA_14G00600</name>
</gene>
<name>A0A0K9PWJ4_ZOSMR</name>
<dbReference type="CDD" id="cd21134">
    <property type="entry name" value="YTH"/>
    <property type="match status" value="1"/>
</dbReference>
<evidence type="ECO:0000256" key="2">
    <source>
        <dbReference type="SAM" id="MobiDB-lite"/>
    </source>
</evidence>
<feature type="region of interest" description="Disordered" evidence="2">
    <location>
        <begin position="210"/>
        <end position="241"/>
    </location>
</feature>
<dbReference type="PROSITE" id="PS50882">
    <property type="entry name" value="YTH"/>
    <property type="match status" value="1"/>
</dbReference>
<feature type="compositionally biased region" description="Polar residues" evidence="2">
    <location>
        <begin position="37"/>
        <end position="51"/>
    </location>
</feature>
<comment type="function">
    <text evidence="1">Specifically recognizes and binds N6-methyladenosine (m6A)-containing RNAs, and regulates mRNA stability. M6A is a modification present at internal sites of mRNAs and some non-coding RNAs and plays a role in mRNA stability and processing.</text>
</comment>
<evidence type="ECO:0000259" key="3">
    <source>
        <dbReference type="PROSITE" id="PS50882"/>
    </source>
</evidence>
<evidence type="ECO:0000313" key="5">
    <source>
        <dbReference type="Proteomes" id="UP000036987"/>
    </source>
</evidence>
<dbReference type="Gene3D" id="3.10.590.10">
    <property type="entry name" value="ph1033 like domains"/>
    <property type="match status" value="1"/>
</dbReference>
<dbReference type="Proteomes" id="UP000036987">
    <property type="component" value="Unassembled WGS sequence"/>
</dbReference>
<dbReference type="GO" id="GO:0005737">
    <property type="term" value="C:cytoplasm"/>
    <property type="evidence" value="ECO:0000318"/>
    <property type="project" value="GO_Central"/>
</dbReference>
<dbReference type="PANTHER" id="PTHR12357:SF127">
    <property type="entry name" value="YTH DOMAIN-CONTAINING FAMILY PROTEIN"/>
    <property type="match status" value="1"/>
</dbReference>
<dbReference type="PANTHER" id="PTHR12357">
    <property type="entry name" value="YTH YT521-B HOMOLOGY DOMAIN-CONTAINING"/>
    <property type="match status" value="1"/>
</dbReference>